<proteinExistence type="predicted"/>
<keyword evidence="2" id="KW-0812">Transmembrane</keyword>
<feature type="signal peptide" evidence="3">
    <location>
        <begin position="1"/>
        <end position="26"/>
    </location>
</feature>
<keyword evidence="5" id="KW-1185">Reference proteome</keyword>
<gene>
    <name evidence="4" type="ORF">FB561_1401</name>
</gene>
<evidence type="ECO:0000313" key="4">
    <source>
        <dbReference type="EMBL" id="TWD80327.1"/>
    </source>
</evidence>
<feature type="transmembrane region" description="Helical" evidence="2">
    <location>
        <begin position="190"/>
        <end position="215"/>
    </location>
</feature>
<feature type="chain" id="PRO_5021872746" description="TPM domain-containing protein" evidence="3">
    <location>
        <begin position="27"/>
        <end position="220"/>
    </location>
</feature>
<sequence>MTRAKAVLGLLLIALFSVVSPSVASAAVPTDPRIKAAVAAWKTSELYVDPAYAPLVGEDEAKLVERIRGASVPVYVAVLPSGAWYQEKGDTALLAGWLATANERPGIYLVMDGITTTGVDHLIAASGPRRTYMSDSEDGLVPQLEEYLGEIKTGERYEPEPARTTPLPPPVERSYPEEKFTPKKAIGNGVGGGVIGLIGGAVLAGIVLGVASLVARRGGR</sequence>
<dbReference type="AlphaFoldDB" id="A0A561BN95"/>
<evidence type="ECO:0000256" key="2">
    <source>
        <dbReference type="SAM" id="Phobius"/>
    </source>
</evidence>
<organism evidence="4 5">
    <name type="scientific">Kribbella amoyensis</name>
    <dbReference type="NCBI Taxonomy" id="996641"/>
    <lineage>
        <taxon>Bacteria</taxon>
        <taxon>Bacillati</taxon>
        <taxon>Actinomycetota</taxon>
        <taxon>Actinomycetes</taxon>
        <taxon>Propionibacteriales</taxon>
        <taxon>Kribbellaceae</taxon>
        <taxon>Kribbella</taxon>
    </lineage>
</organism>
<dbReference type="RefSeq" id="WP_145804228.1">
    <property type="nucleotide sequence ID" value="NZ_VIVK01000001.1"/>
</dbReference>
<name>A0A561BN95_9ACTN</name>
<protein>
    <recommendedName>
        <fullName evidence="6">TPM domain-containing protein</fullName>
    </recommendedName>
</protein>
<feature type="region of interest" description="Disordered" evidence="1">
    <location>
        <begin position="156"/>
        <end position="175"/>
    </location>
</feature>
<evidence type="ECO:0000256" key="1">
    <source>
        <dbReference type="SAM" id="MobiDB-lite"/>
    </source>
</evidence>
<evidence type="ECO:0000313" key="5">
    <source>
        <dbReference type="Proteomes" id="UP000318380"/>
    </source>
</evidence>
<keyword evidence="2" id="KW-0472">Membrane</keyword>
<accession>A0A561BN95</accession>
<reference evidence="4 5" key="1">
    <citation type="submission" date="2019-06" db="EMBL/GenBank/DDBJ databases">
        <title>Sequencing the genomes of 1000 actinobacteria strains.</title>
        <authorList>
            <person name="Klenk H.-P."/>
        </authorList>
    </citation>
    <scope>NUCLEOTIDE SEQUENCE [LARGE SCALE GENOMIC DNA]</scope>
    <source>
        <strain evidence="4 5">DSM 24683</strain>
    </source>
</reference>
<keyword evidence="3" id="KW-0732">Signal</keyword>
<evidence type="ECO:0008006" key="6">
    <source>
        <dbReference type="Google" id="ProtNLM"/>
    </source>
</evidence>
<dbReference type="Proteomes" id="UP000318380">
    <property type="component" value="Unassembled WGS sequence"/>
</dbReference>
<keyword evidence="2" id="KW-1133">Transmembrane helix</keyword>
<evidence type="ECO:0000256" key="3">
    <source>
        <dbReference type="SAM" id="SignalP"/>
    </source>
</evidence>
<dbReference type="EMBL" id="VIVK01000001">
    <property type="protein sequence ID" value="TWD80327.1"/>
    <property type="molecule type" value="Genomic_DNA"/>
</dbReference>
<comment type="caution">
    <text evidence="4">The sequence shown here is derived from an EMBL/GenBank/DDBJ whole genome shotgun (WGS) entry which is preliminary data.</text>
</comment>
<dbReference type="OrthoDB" id="3829378at2"/>